<gene>
    <name evidence="2" type="ORF">D3H65_01205</name>
</gene>
<dbReference type="Gene3D" id="2.40.160.10">
    <property type="entry name" value="Porin"/>
    <property type="match status" value="1"/>
</dbReference>
<dbReference type="RefSeq" id="WP_119048513.1">
    <property type="nucleotide sequence ID" value="NZ_CP032157.1"/>
</dbReference>
<feature type="signal peptide" evidence="1">
    <location>
        <begin position="1"/>
        <end position="21"/>
    </location>
</feature>
<evidence type="ECO:0000313" key="2">
    <source>
        <dbReference type="EMBL" id="AXY72675.1"/>
    </source>
</evidence>
<sequence length="386" mass="43243">MRNYLLIILTGLLLFCTTGIAQQTDETSLTHADTVTNFSAFNRSLSFSGVLQTRYVASLTDGVDVNGKNFDPTADPKGVRNTFLVKRARVMIKANINDHFSANILANFADFNGNPSNKVLENAYIKYSLNQYFNVQAGQFRPFFGIEDALPVDIIRTLDFSNQYYAFGKNGWQSFQVGLSVFGHITPDGKWKYFAGVYNGNNRNQATDDDDTKNLYARLETTVAPNFTVAANAGTGSLAGSGAGNAWGGDATAKIDLSTKWQLLLMGEYKAGSDFIAYNNSIITPKPGLSQFRTRGFYFFPTIRYEYKRPRVRAIELSSRYEYLEENYKQNKNPRQTIIPNLSLIFADNFYAVIQLGVAIDLYKNDIPLTSAYSNNLAYAQLQIRF</sequence>
<dbReference type="OrthoDB" id="1412624at2"/>
<organism evidence="2 3">
    <name type="scientific">Paraflavitalea soli</name>
    <dbReference type="NCBI Taxonomy" id="2315862"/>
    <lineage>
        <taxon>Bacteria</taxon>
        <taxon>Pseudomonadati</taxon>
        <taxon>Bacteroidota</taxon>
        <taxon>Chitinophagia</taxon>
        <taxon>Chitinophagales</taxon>
        <taxon>Chitinophagaceae</taxon>
        <taxon>Paraflavitalea</taxon>
    </lineage>
</organism>
<accession>A0A3B7MM33</accession>
<name>A0A3B7MM33_9BACT</name>
<dbReference type="AlphaFoldDB" id="A0A3B7MM33"/>
<dbReference type="KEGG" id="pseg:D3H65_01205"/>
<keyword evidence="1" id="KW-0732">Signal</keyword>
<dbReference type="Pfam" id="PF07396">
    <property type="entry name" value="Porin_O_P"/>
    <property type="match status" value="1"/>
</dbReference>
<evidence type="ECO:0000256" key="1">
    <source>
        <dbReference type="SAM" id="SignalP"/>
    </source>
</evidence>
<reference evidence="2 3" key="1">
    <citation type="submission" date="2018-09" db="EMBL/GenBank/DDBJ databases">
        <title>Genome sequencing of strain 6GH32-13.</title>
        <authorList>
            <person name="Weon H.-Y."/>
            <person name="Heo J."/>
            <person name="Kwon S.-W."/>
        </authorList>
    </citation>
    <scope>NUCLEOTIDE SEQUENCE [LARGE SCALE GENOMIC DNA]</scope>
    <source>
        <strain evidence="2 3">5GH32-13</strain>
    </source>
</reference>
<dbReference type="EMBL" id="CP032157">
    <property type="protein sequence ID" value="AXY72675.1"/>
    <property type="molecule type" value="Genomic_DNA"/>
</dbReference>
<protein>
    <submittedName>
        <fullName evidence="2">Porin</fullName>
    </submittedName>
</protein>
<dbReference type="InterPro" id="IPR010870">
    <property type="entry name" value="Porin_O/P"/>
</dbReference>
<dbReference type="SUPFAM" id="SSF56935">
    <property type="entry name" value="Porins"/>
    <property type="match status" value="1"/>
</dbReference>
<feature type="chain" id="PRO_5017763623" evidence="1">
    <location>
        <begin position="22"/>
        <end position="386"/>
    </location>
</feature>
<evidence type="ECO:0000313" key="3">
    <source>
        <dbReference type="Proteomes" id="UP000263900"/>
    </source>
</evidence>
<proteinExistence type="predicted"/>
<dbReference type="InterPro" id="IPR023614">
    <property type="entry name" value="Porin_dom_sf"/>
</dbReference>
<dbReference type="Proteomes" id="UP000263900">
    <property type="component" value="Chromosome"/>
</dbReference>
<keyword evidence="3" id="KW-1185">Reference proteome</keyword>